<name>A0A095BGG7_9HYPH</name>
<feature type="transmembrane region" description="Helical" evidence="6">
    <location>
        <begin position="38"/>
        <end position="64"/>
    </location>
</feature>
<dbReference type="PANTHER" id="PTHR31632">
    <property type="entry name" value="IRON TRANSPORTER FTH1"/>
    <property type="match status" value="1"/>
</dbReference>
<protein>
    <submittedName>
        <fullName evidence="7">Ferrous iron transport permease EfeU</fullName>
    </submittedName>
</protein>
<keyword evidence="4 6" id="KW-1133">Transmembrane helix</keyword>
<organism evidence="7 8">
    <name type="scientific">Candidatus Liberibacter solanacearum</name>
    <dbReference type="NCBI Taxonomy" id="556287"/>
    <lineage>
        <taxon>Bacteria</taxon>
        <taxon>Pseudomonadati</taxon>
        <taxon>Pseudomonadota</taxon>
        <taxon>Alphaproteobacteria</taxon>
        <taxon>Hyphomicrobiales</taxon>
        <taxon>Rhizobiaceae</taxon>
        <taxon>Liberibacter</taxon>
    </lineage>
</organism>
<keyword evidence="5 6" id="KW-0472">Membrane</keyword>
<feature type="transmembrane region" description="Helical" evidence="6">
    <location>
        <begin position="249"/>
        <end position="266"/>
    </location>
</feature>
<evidence type="ECO:0000256" key="3">
    <source>
        <dbReference type="ARBA" id="ARBA00022692"/>
    </source>
</evidence>
<dbReference type="InterPro" id="IPR004923">
    <property type="entry name" value="FTR1/Fip1/EfeU"/>
</dbReference>
<evidence type="ECO:0000313" key="7">
    <source>
        <dbReference type="EMBL" id="KJZ82205.1"/>
    </source>
</evidence>
<comment type="caution">
    <text evidence="7">The sequence shown here is derived from an EMBL/GenBank/DDBJ whole genome shotgun (WGS) entry which is preliminary data.</text>
</comment>
<proteinExistence type="inferred from homology"/>
<feature type="transmembrane region" description="Helical" evidence="6">
    <location>
        <begin position="70"/>
        <end position="91"/>
    </location>
</feature>
<dbReference type="EMBL" id="JMTK01000002">
    <property type="protein sequence ID" value="KJZ82205.1"/>
    <property type="molecule type" value="Genomic_DNA"/>
</dbReference>
<feature type="transmembrane region" description="Helical" evidence="6">
    <location>
        <begin position="178"/>
        <end position="196"/>
    </location>
</feature>
<evidence type="ECO:0000256" key="4">
    <source>
        <dbReference type="ARBA" id="ARBA00022989"/>
    </source>
</evidence>
<evidence type="ECO:0000256" key="5">
    <source>
        <dbReference type="ARBA" id="ARBA00023136"/>
    </source>
</evidence>
<gene>
    <name evidence="7" type="ORF">DJ66_0947</name>
</gene>
<dbReference type="GO" id="GO:0015093">
    <property type="term" value="F:ferrous iron transmembrane transporter activity"/>
    <property type="evidence" value="ECO:0007669"/>
    <property type="project" value="TreeGrafter"/>
</dbReference>
<dbReference type="PANTHER" id="PTHR31632:SF2">
    <property type="entry name" value="PLASMA MEMBRANE IRON PERMEASE"/>
    <property type="match status" value="1"/>
</dbReference>
<comment type="similarity">
    <text evidence="2">Belongs to the oxidase-dependent Fe transporter (OFeT) (TC 9.A.10.1) family.</text>
</comment>
<keyword evidence="8" id="KW-1185">Reference proteome</keyword>
<sequence length="272" mass="31119">MGQVLFVVWRESFEALLVIGIIYSWIKRHPDVHNGIKFLWMGIALGIFSSILLALLIYGIFNILDDTGQALFMIFMEFMACILIVHTVYCVNNYGSSTIESNIKSNVARYNWWGITLITMFVIAREGSEIIVFLSGLIMLLTRSNALKFFMEIAGGAICAIITLYVFLLTSRFVSWRIFFKVTSAILLFFCSVILLKAMEESVNLLIQFDYSLPSFLIYPIWSFDNLGWIENIISSFFLYCLQSQPTGLSVIAFIIYWVVVSSLFSRDTKHV</sequence>
<feature type="transmembrane region" description="Helical" evidence="6">
    <location>
        <begin position="153"/>
        <end position="171"/>
    </location>
</feature>
<dbReference type="Pfam" id="PF03239">
    <property type="entry name" value="FTR1"/>
    <property type="match status" value="1"/>
</dbReference>
<evidence type="ECO:0000256" key="6">
    <source>
        <dbReference type="SAM" id="Phobius"/>
    </source>
</evidence>
<dbReference type="GO" id="GO:0033573">
    <property type="term" value="C:high-affinity iron permease complex"/>
    <property type="evidence" value="ECO:0007669"/>
    <property type="project" value="InterPro"/>
</dbReference>
<feature type="transmembrane region" description="Helical" evidence="6">
    <location>
        <begin position="6"/>
        <end position="26"/>
    </location>
</feature>
<dbReference type="RefSeq" id="WP_034441271.1">
    <property type="nucleotide sequence ID" value="NZ_JMTK01000002.1"/>
</dbReference>
<dbReference type="PATRIC" id="fig|556287.8.peg.948"/>
<comment type="subcellular location">
    <subcellularLocation>
        <location evidence="1">Membrane</location>
        <topology evidence="1">Multi-pass membrane protein</topology>
    </subcellularLocation>
</comment>
<evidence type="ECO:0000256" key="1">
    <source>
        <dbReference type="ARBA" id="ARBA00004141"/>
    </source>
</evidence>
<dbReference type="Proteomes" id="UP000033731">
    <property type="component" value="Unassembled WGS sequence"/>
</dbReference>
<accession>A0A095BGG7</accession>
<evidence type="ECO:0000313" key="8">
    <source>
        <dbReference type="Proteomes" id="UP000033731"/>
    </source>
</evidence>
<feature type="transmembrane region" description="Helical" evidence="6">
    <location>
        <begin position="112"/>
        <end position="141"/>
    </location>
</feature>
<keyword evidence="3 6" id="KW-0812">Transmembrane</keyword>
<evidence type="ECO:0000256" key="2">
    <source>
        <dbReference type="ARBA" id="ARBA00008333"/>
    </source>
</evidence>
<reference evidence="7 8" key="1">
    <citation type="journal article" date="2015" name="Phytopathology">
        <title>Genomes of Candidatus Liberibacter solanacearum haplotype A from New Zealand and the USA suggest significant genome plasticity in the species.</title>
        <authorList>
            <person name="Thompson S.M."/>
            <person name="Johnson C.P."/>
            <person name="Lu A.Y."/>
            <person name="Frampton R.A."/>
            <person name="Sullivan K.L."/>
            <person name="Fiers M.W."/>
            <person name="Crowhurst R.N."/>
            <person name="Pitman A.R."/>
            <person name="Scott I."/>
            <person name="Gudmestad N.C."/>
            <person name="Smith G.R."/>
        </authorList>
    </citation>
    <scope>NUCLEOTIDE SEQUENCE [LARGE SCALE GENOMIC DNA]</scope>
    <source>
        <strain evidence="7 8">LsoNZ1</strain>
    </source>
</reference>
<dbReference type="AlphaFoldDB" id="A0A095BGG7"/>